<dbReference type="EMBL" id="BCTA01000002">
    <property type="protein sequence ID" value="GAT07236.1"/>
    <property type="molecule type" value="Genomic_DNA"/>
</dbReference>
<dbReference type="InterPro" id="IPR007410">
    <property type="entry name" value="LpqE-like"/>
</dbReference>
<evidence type="ECO:0008006" key="5">
    <source>
        <dbReference type="Google" id="ProtNLM"/>
    </source>
</evidence>
<protein>
    <recommendedName>
        <fullName evidence="5">Copper chaperone PCu(A)C</fullName>
    </recommendedName>
</protein>
<evidence type="ECO:0000313" key="4">
    <source>
        <dbReference type="Proteomes" id="UP001207528"/>
    </source>
</evidence>
<dbReference type="SUPFAM" id="SSF110087">
    <property type="entry name" value="DR1885-like metal-binding protein"/>
    <property type="match status" value="1"/>
</dbReference>
<dbReference type="Proteomes" id="UP000069773">
    <property type="component" value="Unassembled WGS sequence"/>
</dbReference>
<name>A0AAW5SV72_MYCNV</name>
<dbReference type="Proteomes" id="UP001207528">
    <property type="component" value="Unassembled WGS sequence"/>
</dbReference>
<reference evidence="1 3" key="1">
    <citation type="journal article" date="2016" name="Genome Announc.">
        <title>Draft Genome Sequences of Five Rapidly Growing Mycobacterium Species, M. thermoresistibile, M. fortuitum subsp. acetamidolyticum, M. canariasense, M. brisbanense, and M. novocastrense.</title>
        <authorList>
            <person name="Katahira K."/>
            <person name="Ogura Y."/>
            <person name="Gotoh Y."/>
            <person name="Hayashi T."/>
        </authorList>
    </citation>
    <scope>NUCLEOTIDE SEQUENCE [LARGE SCALE GENOMIC DNA]</scope>
    <source>
        <strain evidence="1 3">JCM18114</strain>
    </source>
</reference>
<comment type="caution">
    <text evidence="2">The sequence shown here is derived from an EMBL/GenBank/DDBJ whole genome shotgun (WGS) entry which is preliminary data.</text>
</comment>
<evidence type="ECO:0000313" key="3">
    <source>
        <dbReference type="Proteomes" id="UP000069773"/>
    </source>
</evidence>
<dbReference type="InterPro" id="IPR036182">
    <property type="entry name" value="PCuAC_sf"/>
</dbReference>
<dbReference type="RefSeq" id="WP_067386793.1">
    <property type="nucleotide sequence ID" value="NZ_BCTA01000002.1"/>
</dbReference>
<sequence>MTKYKRCEPGPVATVLLVAFLVAGCGSYTTGESTNRGSGSETTETTVENAFVVPRYLPGSCAIQVGSTAELRFTITNNRPAETERLEGISTPAAETVRITPNPPIEVAAGTSMAAGQPVAPGRPFTVTLEGTKDSVQPAHNVDVTFRFEKSGELTMLAPVEACPAQQ</sequence>
<dbReference type="Gene3D" id="2.60.40.1890">
    <property type="entry name" value="PCu(A)C copper chaperone"/>
    <property type="match status" value="1"/>
</dbReference>
<organism evidence="2 4">
    <name type="scientific">Mycolicibacterium novocastrense</name>
    <name type="common">Mycobacterium novocastrense</name>
    <dbReference type="NCBI Taxonomy" id="59813"/>
    <lineage>
        <taxon>Bacteria</taxon>
        <taxon>Bacillati</taxon>
        <taxon>Actinomycetota</taxon>
        <taxon>Actinomycetes</taxon>
        <taxon>Mycobacteriales</taxon>
        <taxon>Mycobacteriaceae</taxon>
        <taxon>Mycolicibacterium</taxon>
    </lineage>
</organism>
<gene>
    <name evidence="2" type="ORF">H7I77_29585</name>
    <name evidence="1" type="ORF">RMCN_0369</name>
</gene>
<dbReference type="PROSITE" id="PS51257">
    <property type="entry name" value="PROKAR_LIPOPROTEIN"/>
    <property type="match status" value="1"/>
</dbReference>
<evidence type="ECO:0000313" key="2">
    <source>
        <dbReference type="EMBL" id="MCV7027447.1"/>
    </source>
</evidence>
<proteinExistence type="predicted"/>
<dbReference type="AlphaFoldDB" id="A0AAW5SV72"/>
<reference evidence="2" key="2">
    <citation type="submission" date="2020-07" db="EMBL/GenBank/DDBJ databases">
        <authorList>
            <person name="Pettersson B.M.F."/>
            <person name="Behra P.R.K."/>
            <person name="Ramesh M."/>
            <person name="Das S."/>
            <person name="Dasgupta S."/>
            <person name="Kirsebom L.A."/>
        </authorList>
    </citation>
    <scope>NUCLEOTIDE SEQUENCE</scope>
    <source>
        <strain evidence="2">DSM 44203</strain>
    </source>
</reference>
<evidence type="ECO:0000313" key="1">
    <source>
        <dbReference type="EMBL" id="GAT07236.1"/>
    </source>
</evidence>
<reference evidence="2" key="3">
    <citation type="journal article" date="2022" name="BMC Genomics">
        <title>Comparative genome analysis of mycobacteria focusing on tRNA and non-coding RNA.</title>
        <authorList>
            <person name="Behra P.R.K."/>
            <person name="Pettersson B.M.F."/>
            <person name="Ramesh M."/>
            <person name="Das S."/>
            <person name="Dasgupta S."/>
            <person name="Kirsebom L.A."/>
        </authorList>
    </citation>
    <scope>NUCLEOTIDE SEQUENCE</scope>
    <source>
        <strain evidence="2">DSM 44203</strain>
    </source>
</reference>
<dbReference type="Pfam" id="PF04314">
    <property type="entry name" value="PCuAC"/>
    <property type="match status" value="1"/>
</dbReference>
<dbReference type="EMBL" id="JACKTI010000078">
    <property type="protein sequence ID" value="MCV7027447.1"/>
    <property type="molecule type" value="Genomic_DNA"/>
</dbReference>
<keyword evidence="3" id="KW-1185">Reference proteome</keyword>
<accession>A0AAW5SV72</accession>